<feature type="compositionally biased region" description="Basic and acidic residues" evidence="1">
    <location>
        <begin position="52"/>
        <end position="80"/>
    </location>
</feature>
<comment type="caution">
    <text evidence="2">The sequence shown here is derived from an EMBL/GenBank/DDBJ whole genome shotgun (WGS) entry which is preliminary data.</text>
</comment>
<name>A0A3E0K941_9BACI</name>
<dbReference type="AlphaFoldDB" id="A0A3E0K941"/>
<protein>
    <submittedName>
        <fullName evidence="2">Uncharacterized protein</fullName>
    </submittedName>
</protein>
<gene>
    <name evidence="2" type="ORF">C6P37_00365</name>
</gene>
<sequence length="100" mass="11192">MPDAGGSPIPEAGAAIAGILRPSFKDRTSRICGEDKRRGNRPLPVVRAGKRAGKDRASRTRRRERERPEALEIAGRKKTDWQGWGNQTYGREKRKGRTLP</sequence>
<accession>A0A3E0K941</accession>
<dbReference type="EMBL" id="QEWE01000003">
    <property type="protein sequence ID" value="REJ31542.1"/>
    <property type="molecule type" value="Genomic_DNA"/>
</dbReference>
<evidence type="ECO:0000313" key="3">
    <source>
        <dbReference type="Proteomes" id="UP000257014"/>
    </source>
</evidence>
<feature type="compositionally biased region" description="Low complexity" evidence="1">
    <location>
        <begin position="1"/>
        <end position="19"/>
    </location>
</feature>
<organism evidence="2 3">
    <name type="scientific">Caldibacillus debilis</name>
    <dbReference type="NCBI Taxonomy" id="301148"/>
    <lineage>
        <taxon>Bacteria</taxon>
        <taxon>Bacillati</taxon>
        <taxon>Bacillota</taxon>
        <taxon>Bacilli</taxon>
        <taxon>Bacillales</taxon>
        <taxon>Bacillaceae</taxon>
        <taxon>Caldibacillus</taxon>
    </lineage>
</organism>
<proteinExistence type="predicted"/>
<feature type="compositionally biased region" description="Basic and acidic residues" evidence="1">
    <location>
        <begin position="23"/>
        <end position="37"/>
    </location>
</feature>
<feature type="region of interest" description="Disordered" evidence="1">
    <location>
        <begin position="1"/>
        <end position="100"/>
    </location>
</feature>
<reference evidence="2 3" key="1">
    <citation type="submission" date="2018-03" db="EMBL/GenBank/DDBJ databases">
        <authorList>
            <person name="Keele B.F."/>
        </authorList>
    </citation>
    <scope>NUCLEOTIDE SEQUENCE [LARGE SCALE GENOMIC DNA]</scope>
    <source>
        <strain evidence="2">ZCTH4_d</strain>
    </source>
</reference>
<evidence type="ECO:0000256" key="1">
    <source>
        <dbReference type="SAM" id="MobiDB-lite"/>
    </source>
</evidence>
<dbReference type="Proteomes" id="UP000257014">
    <property type="component" value="Unassembled WGS sequence"/>
</dbReference>
<evidence type="ECO:0000313" key="2">
    <source>
        <dbReference type="EMBL" id="REJ31542.1"/>
    </source>
</evidence>